<evidence type="ECO:0000313" key="2">
    <source>
        <dbReference type="Proteomes" id="UP000054248"/>
    </source>
</evidence>
<keyword evidence="2" id="KW-1185">Reference proteome</keyword>
<reference evidence="1 2" key="1">
    <citation type="submission" date="2014-04" db="EMBL/GenBank/DDBJ databases">
        <authorList>
            <consortium name="DOE Joint Genome Institute"/>
            <person name="Kuo A."/>
            <person name="Girlanda M."/>
            <person name="Perotto S."/>
            <person name="Kohler A."/>
            <person name="Nagy L.G."/>
            <person name="Floudas D."/>
            <person name="Copeland A."/>
            <person name="Barry K.W."/>
            <person name="Cichocki N."/>
            <person name="Veneault-Fourrey C."/>
            <person name="LaButti K."/>
            <person name="Lindquist E.A."/>
            <person name="Lipzen A."/>
            <person name="Lundell T."/>
            <person name="Morin E."/>
            <person name="Murat C."/>
            <person name="Sun H."/>
            <person name="Tunlid A."/>
            <person name="Henrissat B."/>
            <person name="Grigoriev I.V."/>
            <person name="Hibbett D.S."/>
            <person name="Martin F."/>
            <person name="Nordberg H.P."/>
            <person name="Cantor M.N."/>
            <person name="Hua S.X."/>
        </authorList>
    </citation>
    <scope>NUCLEOTIDE SEQUENCE [LARGE SCALE GENOMIC DNA]</scope>
    <source>
        <strain evidence="1 2">MUT 4182</strain>
    </source>
</reference>
<organism evidence="1 2">
    <name type="scientific">Tulasnella calospora MUT 4182</name>
    <dbReference type="NCBI Taxonomy" id="1051891"/>
    <lineage>
        <taxon>Eukaryota</taxon>
        <taxon>Fungi</taxon>
        <taxon>Dikarya</taxon>
        <taxon>Basidiomycota</taxon>
        <taxon>Agaricomycotina</taxon>
        <taxon>Agaricomycetes</taxon>
        <taxon>Cantharellales</taxon>
        <taxon>Tulasnellaceae</taxon>
        <taxon>Tulasnella</taxon>
    </lineage>
</organism>
<sequence length="60" mass="6787">MNQRHISSPAVPLFALLLGPGSRVLRVTAQCGSVPRFVLRTWCRTVKAQRLLKDFLLDRP</sequence>
<protein>
    <submittedName>
        <fullName evidence="1">Uncharacterized protein</fullName>
    </submittedName>
</protein>
<proteinExistence type="predicted"/>
<dbReference type="HOGENOM" id="CLU_2943518_0_0_1"/>
<reference evidence="2" key="2">
    <citation type="submission" date="2015-01" db="EMBL/GenBank/DDBJ databases">
        <title>Evolutionary Origins and Diversification of the Mycorrhizal Mutualists.</title>
        <authorList>
            <consortium name="DOE Joint Genome Institute"/>
            <consortium name="Mycorrhizal Genomics Consortium"/>
            <person name="Kohler A."/>
            <person name="Kuo A."/>
            <person name="Nagy L.G."/>
            <person name="Floudas D."/>
            <person name="Copeland A."/>
            <person name="Barry K.W."/>
            <person name="Cichocki N."/>
            <person name="Veneault-Fourrey C."/>
            <person name="LaButti K."/>
            <person name="Lindquist E.A."/>
            <person name="Lipzen A."/>
            <person name="Lundell T."/>
            <person name="Morin E."/>
            <person name="Murat C."/>
            <person name="Riley R."/>
            <person name="Ohm R."/>
            <person name="Sun H."/>
            <person name="Tunlid A."/>
            <person name="Henrissat B."/>
            <person name="Grigoriev I.V."/>
            <person name="Hibbett D.S."/>
            <person name="Martin F."/>
        </authorList>
    </citation>
    <scope>NUCLEOTIDE SEQUENCE [LARGE SCALE GENOMIC DNA]</scope>
    <source>
        <strain evidence="2">MUT 4182</strain>
    </source>
</reference>
<accession>A0A0C3KUF3</accession>
<evidence type="ECO:0000313" key="1">
    <source>
        <dbReference type="EMBL" id="KIO25133.1"/>
    </source>
</evidence>
<dbReference type="EMBL" id="KN823048">
    <property type="protein sequence ID" value="KIO25133.1"/>
    <property type="molecule type" value="Genomic_DNA"/>
</dbReference>
<dbReference type="AlphaFoldDB" id="A0A0C3KUF3"/>
<dbReference type="Proteomes" id="UP000054248">
    <property type="component" value="Unassembled WGS sequence"/>
</dbReference>
<name>A0A0C3KUF3_9AGAM</name>
<gene>
    <name evidence="1" type="ORF">M407DRAFT_244198</name>
</gene>